<keyword evidence="2" id="KW-0863">Zinc-finger</keyword>
<dbReference type="Pfam" id="PF00622">
    <property type="entry name" value="SPRY"/>
    <property type="match status" value="1"/>
</dbReference>
<feature type="region of interest" description="Disordered" evidence="4">
    <location>
        <begin position="207"/>
        <end position="252"/>
    </location>
</feature>
<feature type="compositionally biased region" description="Polar residues" evidence="4">
    <location>
        <begin position="605"/>
        <end position="619"/>
    </location>
</feature>
<dbReference type="SUPFAM" id="SSF49899">
    <property type="entry name" value="Concanavalin A-like lectins/glucanases"/>
    <property type="match status" value="1"/>
</dbReference>
<feature type="region of interest" description="Disordered" evidence="4">
    <location>
        <begin position="603"/>
        <end position="633"/>
    </location>
</feature>
<evidence type="ECO:0000256" key="2">
    <source>
        <dbReference type="ARBA" id="ARBA00022771"/>
    </source>
</evidence>
<gene>
    <name evidence="6" type="ORF">CCH79_00017724</name>
</gene>
<feature type="compositionally biased region" description="Basic and acidic residues" evidence="4">
    <location>
        <begin position="621"/>
        <end position="633"/>
    </location>
</feature>
<sequence>MACLKIQQGWLERDSNQQSIIYRMNCYHQGQPKPPWVQNYLLSCTNTPEDRPGVSTQLQSLQLETGGATLRISDRALMVPTRQRMNKGRGRRRNKPNMRMSAQQQDEGIFMARAGDQLWLPQMFSKAPSLKETCCGWMSSHHFSQQEFLHINSWSVTSLYIKTNRIRSMKGPNRNKIHIRAGKKCFHLAAAETGQQLVDGTFTHENQQKQIHERTEQKQDPEANPDRDTKAPSGHKRKMTEGMRAKTKMTEMSNQSDELGCVGGIANILNYMAKWFSSLPAELRCEFLWQETEIIINILKNIKQNEPLNDTDKFVFMDLRVQSRHTMNTGAGRSATIRKHSPCRNFKNRVPKPKLNPQIKTQTITRPLIYRSDTETHSTRPTVQTRPGTDPCLQYWTCQPTNRTKTARHQVTETLQSSQPAGPSLGSGRDANMSSLLQDEIRLETTAADEVAAGRNFGVRATQKMNTGSNDRPETKTGQSSTADDNEADWMEIIFIYLHHYSNQTTELDQVGDKKLSYNLYYNPTADPLLSISAGFLFLQQQRRISSLIKGPLDIKPNNRKSITGQCRLKSFAVVSSLNVFPPAAAETYQQLLNESFTHHHKQQQVEGITQEKQAQPDDQNCERKADPNVEPHDQINNVGMIHLLFWFLRHPQLLCGTGLTGRCYWEVEWRGVVYLSVSYQGIKRRGCSEDCMFGGNDKSWSLRCSDHHGYSVWHNNIKAPISSTSSVSNRVAVYVDCPAGVLSFYTISSDSLIHLHTFNTTFTEPLLPGFRLIYLKLLLGAAVSKLSFHLTKPSSHIKAEKTDPEKDLRCLGELFKVDDRKMRSC</sequence>
<keyword evidence="3" id="KW-0862">Zinc</keyword>
<dbReference type="AlphaFoldDB" id="A0A315VB16"/>
<dbReference type="InterPro" id="IPR043136">
    <property type="entry name" value="B30.2/SPRY_sf"/>
</dbReference>
<dbReference type="InterPro" id="IPR001870">
    <property type="entry name" value="B30.2/SPRY"/>
</dbReference>
<dbReference type="PANTHER" id="PTHR25465">
    <property type="entry name" value="B-BOX DOMAIN CONTAINING"/>
    <property type="match status" value="1"/>
</dbReference>
<dbReference type="EMBL" id="NHOQ01001985">
    <property type="protein sequence ID" value="PWA20116.1"/>
    <property type="molecule type" value="Genomic_DNA"/>
</dbReference>
<proteinExistence type="predicted"/>
<dbReference type="SMART" id="SM00449">
    <property type="entry name" value="SPRY"/>
    <property type="match status" value="1"/>
</dbReference>
<keyword evidence="7" id="KW-1185">Reference proteome</keyword>
<evidence type="ECO:0000256" key="1">
    <source>
        <dbReference type="ARBA" id="ARBA00022723"/>
    </source>
</evidence>
<dbReference type="PANTHER" id="PTHR25465:SF5">
    <property type="entry name" value="E3 UBIQUITIN_ISG15 LIGASE TRIM25-RELATED"/>
    <property type="match status" value="1"/>
</dbReference>
<dbReference type="InterPro" id="IPR003877">
    <property type="entry name" value="SPRY_dom"/>
</dbReference>
<feature type="region of interest" description="Disordered" evidence="4">
    <location>
        <begin position="454"/>
        <end position="484"/>
    </location>
</feature>
<evidence type="ECO:0000256" key="4">
    <source>
        <dbReference type="SAM" id="MobiDB-lite"/>
    </source>
</evidence>
<dbReference type="GO" id="GO:0008270">
    <property type="term" value="F:zinc ion binding"/>
    <property type="evidence" value="ECO:0007669"/>
    <property type="project" value="UniProtKB-KW"/>
</dbReference>
<dbReference type="PROSITE" id="PS50188">
    <property type="entry name" value="B302_SPRY"/>
    <property type="match status" value="1"/>
</dbReference>
<feature type="compositionally biased region" description="Polar residues" evidence="4">
    <location>
        <begin position="412"/>
        <end position="421"/>
    </location>
</feature>
<feature type="domain" description="B30.2/SPRY" evidence="5">
    <location>
        <begin position="588"/>
        <end position="789"/>
    </location>
</feature>
<evidence type="ECO:0000259" key="5">
    <source>
        <dbReference type="PROSITE" id="PS50188"/>
    </source>
</evidence>
<feature type="compositionally biased region" description="Basic and acidic residues" evidence="4">
    <location>
        <begin position="207"/>
        <end position="230"/>
    </location>
</feature>
<dbReference type="Proteomes" id="UP000250572">
    <property type="component" value="Unassembled WGS sequence"/>
</dbReference>
<name>A0A315VB16_GAMAF</name>
<keyword evidence="1" id="KW-0479">Metal-binding</keyword>
<reference evidence="6 7" key="1">
    <citation type="journal article" date="2018" name="G3 (Bethesda)">
        <title>A High-Quality Reference Genome for the Invasive Mosquitofish Gambusia affinis Using a Chicago Library.</title>
        <authorList>
            <person name="Hoffberg S.L."/>
            <person name="Troendle N.J."/>
            <person name="Glenn T.C."/>
            <person name="Mahmud O."/>
            <person name="Louha S."/>
            <person name="Chalopin D."/>
            <person name="Bennetzen J.L."/>
            <person name="Mauricio R."/>
        </authorList>
    </citation>
    <scope>NUCLEOTIDE SEQUENCE [LARGE SCALE GENOMIC DNA]</scope>
    <source>
        <strain evidence="6">NE01/NJP1002.9</strain>
        <tissue evidence="6">Muscle</tissue>
    </source>
</reference>
<feature type="region of interest" description="Disordered" evidence="4">
    <location>
        <begin position="411"/>
        <end position="430"/>
    </location>
</feature>
<organism evidence="6 7">
    <name type="scientific">Gambusia affinis</name>
    <name type="common">Western mosquitofish</name>
    <name type="synonym">Heterandria affinis</name>
    <dbReference type="NCBI Taxonomy" id="33528"/>
    <lineage>
        <taxon>Eukaryota</taxon>
        <taxon>Metazoa</taxon>
        <taxon>Chordata</taxon>
        <taxon>Craniata</taxon>
        <taxon>Vertebrata</taxon>
        <taxon>Euteleostomi</taxon>
        <taxon>Actinopterygii</taxon>
        <taxon>Neopterygii</taxon>
        <taxon>Teleostei</taxon>
        <taxon>Neoteleostei</taxon>
        <taxon>Acanthomorphata</taxon>
        <taxon>Ovalentaria</taxon>
        <taxon>Atherinomorphae</taxon>
        <taxon>Cyprinodontiformes</taxon>
        <taxon>Poeciliidae</taxon>
        <taxon>Poeciliinae</taxon>
        <taxon>Gambusia</taxon>
    </lineage>
</organism>
<feature type="compositionally biased region" description="Polar residues" evidence="4">
    <location>
        <begin position="463"/>
        <end position="483"/>
    </location>
</feature>
<dbReference type="InterPro" id="IPR013320">
    <property type="entry name" value="ConA-like_dom_sf"/>
</dbReference>
<dbReference type="InterPro" id="IPR051051">
    <property type="entry name" value="E3_ubiq-ligase_TRIM/RNF"/>
</dbReference>
<evidence type="ECO:0000256" key="3">
    <source>
        <dbReference type="ARBA" id="ARBA00022833"/>
    </source>
</evidence>
<comment type="caution">
    <text evidence="6">The sequence shown here is derived from an EMBL/GenBank/DDBJ whole genome shotgun (WGS) entry which is preliminary data.</text>
</comment>
<dbReference type="Gene3D" id="2.60.120.920">
    <property type="match status" value="1"/>
</dbReference>
<evidence type="ECO:0000313" key="7">
    <source>
        <dbReference type="Proteomes" id="UP000250572"/>
    </source>
</evidence>
<evidence type="ECO:0000313" key="6">
    <source>
        <dbReference type="EMBL" id="PWA20116.1"/>
    </source>
</evidence>
<protein>
    <recommendedName>
        <fullName evidence="5">B30.2/SPRY domain-containing protein</fullName>
    </recommendedName>
</protein>
<accession>A0A315VB16</accession>